<keyword evidence="6" id="KW-1185">Reference proteome</keyword>
<name>A0ABW2LTE3_9FLAO</name>
<evidence type="ECO:0000313" key="5">
    <source>
        <dbReference type="EMBL" id="MFC7345447.1"/>
    </source>
</evidence>
<proteinExistence type="predicted"/>
<dbReference type="EMBL" id="JBHTCR010000001">
    <property type="protein sequence ID" value="MFC7345447.1"/>
    <property type="molecule type" value="Genomic_DNA"/>
</dbReference>
<sequence>MKDTGTIKITEGNSHSSDENEPLDHKPKWEKFKKPIIYFLMFIACIGCFYLIFKPKDDKKVIEEVGLNAEVPQAADDKLQADKQKAYELELLEQKNEKKRNAMTNLSDYWSESNGSNQLTTLSPESYNNAQAPQTADQNALNSYRNAQQTLGSFYSRDEHEVTQLKREINRLKNEISQKDAIPSTVGINDQLELMEKSYQMAAKYLPVPKQQEEPEPKKTSEAKPEENKIKITAVQLQKRNVVSSLYREPSDSSFLASISHNRFVGLQNEQENTVSQNNSSIHAVIHETITMLNESIVPLRLTQGLLLGKITIPSGTVLKAAGKFQGGRLLLKISSIEYKGTITPVEINIHDNDGQLGLYIPSSSEQTAIKDIASNMSQNSGTNIMMTQSAGQQVAADLTRGLVQGVSGYFQKKVRQPKVTVKAGHQVLLVSKNN</sequence>
<feature type="region of interest" description="Disordered" evidence="2">
    <location>
        <begin position="1"/>
        <end position="25"/>
    </location>
</feature>
<evidence type="ECO:0000259" key="4">
    <source>
        <dbReference type="Pfam" id="PF12508"/>
    </source>
</evidence>
<feature type="compositionally biased region" description="Basic and acidic residues" evidence="2">
    <location>
        <begin position="16"/>
        <end position="25"/>
    </location>
</feature>
<protein>
    <submittedName>
        <fullName evidence="5">Conjugative transposon protein TraM</fullName>
    </submittedName>
</protein>
<dbReference type="InterPro" id="IPR022187">
    <property type="entry name" value="Conjug_transposon_TraM"/>
</dbReference>
<dbReference type="RefSeq" id="WP_378172496.1">
    <property type="nucleotide sequence ID" value="NZ_JBHTCR010000001.1"/>
</dbReference>
<dbReference type="NCBIfam" id="TIGR03779">
    <property type="entry name" value="Bac_Flav_CT_M"/>
    <property type="match status" value="1"/>
</dbReference>
<feature type="transmembrane region" description="Helical" evidence="3">
    <location>
        <begin position="36"/>
        <end position="53"/>
    </location>
</feature>
<keyword evidence="3" id="KW-0812">Transmembrane</keyword>
<feature type="domain" description="Conjugative transposon TraM C-terminal" evidence="4">
    <location>
        <begin position="282"/>
        <end position="431"/>
    </location>
</feature>
<feature type="region of interest" description="Disordered" evidence="2">
    <location>
        <begin position="208"/>
        <end position="227"/>
    </location>
</feature>
<evidence type="ECO:0000256" key="3">
    <source>
        <dbReference type="SAM" id="Phobius"/>
    </source>
</evidence>
<feature type="coiled-coil region" evidence="1">
    <location>
        <begin position="155"/>
        <end position="182"/>
    </location>
</feature>
<comment type="caution">
    <text evidence="5">The sequence shown here is derived from an EMBL/GenBank/DDBJ whole genome shotgun (WGS) entry which is preliminary data.</text>
</comment>
<accession>A0ABW2LTE3</accession>
<evidence type="ECO:0000313" key="6">
    <source>
        <dbReference type="Proteomes" id="UP001596550"/>
    </source>
</evidence>
<evidence type="ECO:0000256" key="2">
    <source>
        <dbReference type="SAM" id="MobiDB-lite"/>
    </source>
</evidence>
<dbReference type="Proteomes" id="UP001596550">
    <property type="component" value="Unassembled WGS sequence"/>
</dbReference>
<keyword evidence="3" id="KW-1133">Transmembrane helix</keyword>
<reference evidence="6" key="1">
    <citation type="journal article" date="2019" name="Int. J. Syst. Evol. Microbiol.">
        <title>The Global Catalogue of Microorganisms (GCM) 10K type strain sequencing project: providing services to taxonomists for standard genome sequencing and annotation.</title>
        <authorList>
            <consortium name="The Broad Institute Genomics Platform"/>
            <consortium name="The Broad Institute Genome Sequencing Center for Infectious Disease"/>
            <person name="Wu L."/>
            <person name="Ma J."/>
        </authorList>
    </citation>
    <scope>NUCLEOTIDE SEQUENCE [LARGE SCALE GENOMIC DNA]</scope>
    <source>
        <strain evidence="6">CCUG 54781</strain>
    </source>
</reference>
<feature type="region of interest" description="Disordered" evidence="2">
    <location>
        <begin position="108"/>
        <end position="137"/>
    </location>
</feature>
<dbReference type="InterPro" id="IPR055407">
    <property type="entry name" value="TraM_C"/>
</dbReference>
<dbReference type="Pfam" id="PF12508">
    <property type="entry name" value="Transposon_TraM"/>
    <property type="match status" value="1"/>
</dbReference>
<keyword evidence="3" id="KW-0472">Membrane</keyword>
<organism evidence="5 6">
    <name type="scientific">Chryseobacterium zhengzhouense</name>
    <dbReference type="NCBI Taxonomy" id="1636086"/>
    <lineage>
        <taxon>Bacteria</taxon>
        <taxon>Pseudomonadati</taxon>
        <taxon>Bacteroidota</taxon>
        <taxon>Flavobacteriia</taxon>
        <taxon>Flavobacteriales</taxon>
        <taxon>Weeksellaceae</taxon>
        <taxon>Chryseobacterium group</taxon>
        <taxon>Chryseobacterium</taxon>
    </lineage>
</organism>
<gene>
    <name evidence="5" type="primary">traM</name>
    <name evidence="5" type="ORF">ACFQO9_01800</name>
</gene>
<feature type="compositionally biased region" description="Basic and acidic residues" evidence="2">
    <location>
        <begin position="211"/>
        <end position="227"/>
    </location>
</feature>
<keyword evidence="1" id="KW-0175">Coiled coil</keyword>
<evidence type="ECO:0000256" key="1">
    <source>
        <dbReference type="SAM" id="Coils"/>
    </source>
</evidence>